<keyword evidence="5" id="KW-0539">Nucleus</keyword>
<reference evidence="8" key="1">
    <citation type="journal article" date="2017" name="Genome Biol.">
        <title>Comparative genomics reveals high biological diversity and specific adaptations in the industrially and medically important fungal genus Aspergillus.</title>
        <authorList>
            <person name="de Vries R.P."/>
            <person name="Riley R."/>
            <person name="Wiebenga A."/>
            <person name="Aguilar-Osorio G."/>
            <person name="Amillis S."/>
            <person name="Uchima C.A."/>
            <person name="Anderluh G."/>
            <person name="Asadollahi M."/>
            <person name="Askin M."/>
            <person name="Barry K."/>
            <person name="Battaglia E."/>
            <person name="Bayram O."/>
            <person name="Benocci T."/>
            <person name="Braus-Stromeyer S.A."/>
            <person name="Caldana C."/>
            <person name="Canovas D."/>
            <person name="Cerqueira G.C."/>
            <person name="Chen F."/>
            <person name="Chen W."/>
            <person name="Choi C."/>
            <person name="Clum A."/>
            <person name="Dos Santos R.A."/>
            <person name="Damasio A.R."/>
            <person name="Diallinas G."/>
            <person name="Emri T."/>
            <person name="Fekete E."/>
            <person name="Flipphi M."/>
            <person name="Freyberg S."/>
            <person name="Gallo A."/>
            <person name="Gournas C."/>
            <person name="Habgood R."/>
            <person name="Hainaut M."/>
            <person name="Harispe M.L."/>
            <person name="Henrissat B."/>
            <person name="Hilden K.S."/>
            <person name="Hope R."/>
            <person name="Hossain A."/>
            <person name="Karabika E."/>
            <person name="Karaffa L."/>
            <person name="Karanyi Z."/>
            <person name="Krasevec N."/>
            <person name="Kuo A."/>
            <person name="Kusch H."/>
            <person name="LaButti K."/>
            <person name="Lagendijk E.L."/>
            <person name="Lapidus A."/>
            <person name="Levasseur A."/>
            <person name="Lindquist E."/>
            <person name="Lipzen A."/>
            <person name="Logrieco A.F."/>
            <person name="MacCabe A."/>
            <person name="Maekelae M.R."/>
            <person name="Malavazi I."/>
            <person name="Melin P."/>
            <person name="Meyer V."/>
            <person name="Mielnichuk N."/>
            <person name="Miskei M."/>
            <person name="Molnar A.P."/>
            <person name="Mule G."/>
            <person name="Ngan C.Y."/>
            <person name="Orejas M."/>
            <person name="Orosz E."/>
            <person name="Ouedraogo J.P."/>
            <person name="Overkamp K.M."/>
            <person name="Park H.-S."/>
            <person name="Perrone G."/>
            <person name="Piumi F."/>
            <person name="Punt P.J."/>
            <person name="Ram A.F."/>
            <person name="Ramon A."/>
            <person name="Rauscher S."/>
            <person name="Record E."/>
            <person name="Riano-Pachon D.M."/>
            <person name="Robert V."/>
            <person name="Roehrig J."/>
            <person name="Ruller R."/>
            <person name="Salamov A."/>
            <person name="Salih N.S."/>
            <person name="Samson R.A."/>
            <person name="Sandor E."/>
            <person name="Sanguinetti M."/>
            <person name="Schuetze T."/>
            <person name="Sepcic K."/>
            <person name="Shelest E."/>
            <person name="Sherlock G."/>
            <person name="Sophianopoulou V."/>
            <person name="Squina F.M."/>
            <person name="Sun H."/>
            <person name="Susca A."/>
            <person name="Todd R.B."/>
            <person name="Tsang A."/>
            <person name="Unkles S.E."/>
            <person name="van de Wiele N."/>
            <person name="van Rossen-Uffink D."/>
            <person name="Oliveira J.V."/>
            <person name="Vesth T.C."/>
            <person name="Visser J."/>
            <person name="Yu J.-H."/>
            <person name="Zhou M."/>
            <person name="Andersen M.R."/>
            <person name="Archer D.B."/>
            <person name="Baker S.E."/>
            <person name="Benoit I."/>
            <person name="Brakhage A.A."/>
            <person name="Braus G.H."/>
            <person name="Fischer R."/>
            <person name="Frisvad J.C."/>
            <person name="Goldman G.H."/>
            <person name="Houbraken J."/>
            <person name="Oakley B."/>
            <person name="Pocsi I."/>
            <person name="Scazzocchio C."/>
            <person name="Seiboth B."/>
            <person name="vanKuyk P.A."/>
            <person name="Wortman J."/>
            <person name="Dyer P.S."/>
            <person name="Grigoriev I.V."/>
        </authorList>
    </citation>
    <scope>NUCLEOTIDE SEQUENCE [LARGE SCALE GENOMIC DNA]</scope>
    <source>
        <strain evidence="8">CBS 583.65</strain>
    </source>
</reference>
<dbReference type="InterPro" id="IPR012485">
    <property type="entry name" value="CENP-I"/>
</dbReference>
<accession>A0A1L9PT54</accession>
<dbReference type="CDD" id="cd22647">
    <property type="entry name" value="CTF3_NTD_HEAT"/>
    <property type="match status" value="1"/>
</dbReference>
<evidence type="ECO:0008006" key="9">
    <source>
        <dbReference type="Google" id="ProtNLM"/>
    </source>
</evidence>
<evidence type="ECO:0000256" key="3">
    <source>
        <dbReference type="ARBA" id="ARBA00005470"/>
    </source>
</evidence>
<evidence type="ECO:0000256" key="6">
    <source>
        <dbReference type="ARBA" id="ARBA00023328"/>
    </source>
</evidence>
<protein>
    <recommendedName>
        <fullName evidence="9">Mis6 domain protein</fullName>
    </recommendedName>
</protein>
<comment type="subcellular location">
    <subcellularLocation>
        <location evidence="2">Chromosome</location>
        <location evidence="2">Centromere</location>
    </subcellularLocation>
    <subcellularLocation>
        <location evidence="1">Nucleus</location>
    </subcellularLocation>
</comment>
<dbReference type="GO" id="GO:0005634">
    <property type="term" value="C:nucleus"/>
    <property type="evidence" value="ECO:0007669"/>
    <property type="project" value="UniProtKB-SubCell"/>
</dbReference>
<keyword evidence="4" id="KW-0158">Chromosome</keyword>
<dbReference type="VEuPathDB" id="FungiDB:ASPVEDRAFT_54837"/>
<dbReference type="GO" id="GO:0034080">
    <property type="term" value="P:CENP-A containing chromatin assembly"/>
    <property type="evidence" value="ECO:0007669"/>
    <property type="project" value="TreeGrafter"/>
</dbReference>
<gene>
    <name evidence="7" type="ORF">ASPVEDRAFT_54837</name>
</gene>
<evidence type="ECO:0000256" key="4">
    <source>
        <dbReference type="ARBA" id="ARBA00022454"/>
    </source>
</evidence>
<dbReference type="GO" id="GO:0000939">
    <property type="term" value="C:inner kinetochore"/>
    <property type="evidence" value="ECO:0007669"/>
    <property type="project" value="TreeGrafter"/>
</dbReference>
<keyword evidence="6" id="KW-0137">Centromere</keyword>
<dbReference type="Pfam" id="PF07778">
    <property type="entry name" value="CENP-I"/>
    <property type="match status" value="1"/>
</dbReference>
<evidence type="ECO:0000313" key="8">
    <source>
        <dbReference type="Proteomes" id="UP000184073"/>
    </source>
</evidence>
<organism evidence="7 8">
    <name type="scientific">Aspergillus versicolor CBS 583.65</name>
    <dbReference type="NCBI Taxonomy" id="1036611"/>
    <lineage>
        <taxon>Eukaryota</taxon>
        <taxon>Fungi</taxon>
        <taxon>Dikarya</taxon>
        <taxon>Ascomycota</taxon>
        <taxon>Pezizomycotina</taxon>
        <taxon>Eurotiomycetes</taxon>
        <taxon>Eurotiomycetidae</taxon>
        <taxon>Eurotiales</taxon>
        <taxon>Aspergillaceae</taxon>
        <taxon>Aspergillus</taxon>
        <taxon>Aspergillus subgen. Nidulantes</taxon>
    </lineage>
</organism>
<dbReference type="PANTHER" id="PTHR48208">
    <property type="entry name" value="CENTROMERE PROTEIN I"/>
    <property type="match status" value="1"/>
</dbReference>
<name>A0A1L9PT54_ASPVE</name>
<keyword evidence="8" id="KW-1185">Reference proteome</keyword>
<evidence type="ECO:0000256" key="5">
    <source>
        <dbReference type="ARBA" id="ARBA00023242"/>
    </source>
</evidence>
<proteinExistence type="inferred from homology"/>
<dbReference type="AlphaFoldDB" id="A0A1L9PT54"/>
<dbReference type="PANTHER" id="PTHR48208:SF2">
    <property type="entry name" value="CENTROMERE PROTEIN I"/>
    <property type="match status" value="1"/>
</dbReference>
<evidence type="ECO:0000256" key="2">
    <source>
        <dbReference type="ARBA" id="ARBA00004584"/>
    </source>
</evidence>
<dbReference type="EMBL" id="KV878132">
    <property type="protein sequence ID" value="OJJ04718.1"/>
    <property type="molecule type" value="Genomic_DNA"/>
</dbReference>
<evidence type="ECO:0000256" key="1">
    <source>
        <dbReference type="ARBA" id="ARBA00004123"/>
    </source>
</evidence>
<sequence length="726" mass="82026">MSSDVERDEVRPIDLLDAIEHLETVASVPPRQRYTDAGQLGKQIAGFAYESGVPQAALERLLKILTRSNHLDQGTITTLIKNLYPSERIASKLVTQVVCCLGPTKNKPSPATQALLLRWLILVYDFIDDRSHLSKLYAVLFNHLDMISLRKPLCHILSFITRRKHVKPFRIQMLMELVGTSGGDDKELVSLLRVFKNYYPDVIVGDPGRKGLFFKHPDPEWTTHVRQVQELNLERTQGVGSTSFQVVHRGLVKRSKVETIVPDVQTSRVARNRTSLEELRNVDHFIERLDKIELPNQIISTIADGLAQKYLFLVHPEVADDRLNDWLQAFLSDHFEYAQDFDDEGVESLGYVLTLAVNYARYAKMIPDAFLSFLKSYIPIWNGLDNRQPMFELLEYLPIENYDALRNDIFAPLEAAILEDTASSKAILLELYSALVRQWGVKVRTEPFSMERSEPLSRLISHAELLASSILESPPEQPSTAENYKQSTLSVLEFYFTLADLFSYAHSNGRIRITVPLAPTIYSLVFTPVSSVISNMNSVLSGYKAAFEESMNSEILQAQTSGNPLYPQQLVGQFNGYIMDICNLVWRNRALNSEDPNAVGCLIPPATITAITQYIREINEKSRRKNREAAFSYTTASAFSLSHHAALSNFSAACFADLERENGIGEDKPKLHKPVTQKALGALEKEGGFQTTWQDYRVRMLDWMDATGGNGIANLMRTTMKALRKE</sequence>
<dbReference type="GeneID" id="63730492"/>
<dbReference type="OrthoDB" id="378564at2759"/>
<dbReference type="GO" id="GO:0000070">
    <property type="term" value="P:mitotic sister chromatid segregation"/>
    <property type="evidence" value="ECO:0007669"/>
    <property type="project" value="TreeGrafter"/>
</dbReference>
<comment type="similarity">
    <text evidence="3">Belongs to the CENP-I/CTF3 family.</text>
</comment>
<evidence type="ECO:0000313" key="7">
    <source>
        <dbReference type="EMBL" id="OJJ04718.1"/>
    </source>
</evidence>
<dbReference type="RefSeq" id="XP_040670480.1">
    <property type="nucleotide sequence ID" value="XM_040814981.1"/>
</dbReference>
<dbReference type="Proteomes" id="UP000184073">
    <property type="component" value="Unassembled WGS sequence"/>
</dbReference>
<dbReference type="STRING" id="1036611.A0A1L9PT54"/>